<gene>
    <name evidence="1" type="ORF">SDC9_106753</name>
</gene>
<protein>
    <recommendedName>
        <fullName evidence="2">Helicase HerA central domain-containing protein</fullName>
    </recommendedName>
</protein>
<reference evidence="1" key="1">
    <citation type="submission" date="2019-08" db="EMBL/GenBank/DDBJ databases">
        <authorList>
            <person name="Kucharzyk K."/>
            <person name="Murdoch R.W."/>
            <person name="Higgins S."/>
            <person name="Loffler F."/>
        </authorList>
    </citation>
    <scope>NUCLEOTIDE SEQUENCE</scope>
</reference>
<sequence length="356" mass="40723">MVPASGFSPILNNFYEQISDGYSTICELINENPNSSAVDIRTFLNTSFDEPDKRDYSLHSRWEVRVAIYKVLLYTAGFENSSNYQISFPTNPAVRGLVDPSTEQTEHLTLEQAKDWFLKAREHRKELFSSGNSGKLWLEDDCVSMLNMIACKNSDDRYFNGYKVLLGAKLYHTKDRTVDVSMEIYKYLCDGKIVILDLSVGNASLRDKLSKKIASYIFNSSMDKFTRGETPPNIVLYIEEAHNLIGKENKLTDTWPRIAKEGAKYRISLVYATQEVSSVHPNILANTENWFVSHLNSEKEIKELAKFYDFSDFSKSLLCSQDVGFARVKTLSSPFVVPIQIDKFDPEQIKRERTSQ</sequence>
<organism evidence="1">
    <name type="scientific">bioreactor metagenome</name>
    <dbReference type="NCBI Taxonomy" id="1076179"/>
    <lineage>
        <taxon>unclassified sequences</taxon>
        <taxon>metagenomes</taxon>
        <taxon>ecological metagenomes</taxon>
    </lineage>
</organism>
<dbReference type="Gene3D" id="3.40.50.300">
    <property type="entry name" value="P-loop containing nucleotide triphosphate hydrolases"/>
    <property type="match status" value="1"/>
</dbReference>
<comment type="caution">
    <text evidence="1">The sequence shown here is derived from an EMBL/GenBank/DDBJ whole genome shotgun (WGS) entry which is preliminary data.</text>
</comment>
<dbReference type="PANTHER" id="PTHR42957">
    <property type="entry name" value="HELICASE MJ1565-RELATED"/>
    <property type="match status" value="1"/>
</dbReference>
<dbReference type="AlphaFoldDB" id="A0A645B3D3"/>
<dbReference type="EMBL" id="VSSQ01017516">
    <property type="protein sequence ID" value="MPM59907.1"/>
    <property type="molecule type" value="Genomic_DNA"/>
</dbReference>
<name>A0A645B3D3_9ZZZZ</name>
<accession>A0A645B3D3</accession>
<proteinExistence type="predicted"/>
<dbReference type="InterPro" id="IPR027417">
    <property type="entry name" value="P-loop_NTPase"/>
</dbReference>
<evidence type="ECO:0000313" key="1">
    <source>
        <dbReference type="EMBL" id="MPM59907.1"/>
    </source>
</evidence>
<dbReference type="SUPFAM" id="SSF52540">
    <property type="entry name" value="P-loop containing nucleoside triphosphate hydrolases"/>
    <property type="match status" value="1"/>
</dbReference>
<evidence type="ECO:0008006" key="2">
    <source>
        <dbReference type="Google" id="ProtNLM"/>
    </source>
</evidence>
<dbReference type="InterPro" id="IPR008571">
    <property type="entry name" value="HerA-like"/>
</dbReference>
<dbReference type="PANTHER" id="PTHR42957:SF1">
    <property type="entry name" value="HELICASE MJ1565-RELATED"/>
    <property type="match status" value="1"/>
</dbReference>